<accession>A0ABV5SDA6</accession>
<dbReference type="PROSITE" id="PS50842">
    <property type="entry name" value="EXPANSIN_EG45"/>
    <property type="match status" value="1"/>
</dbReference>
<dbReference type="SUPFAM" id="SSF50685">
    <property type="entry name" value="Barwin-like endoglucanases"/>
    <property type="match status" value="1"/>
</dbReference>
<sequence length="439" mass="46262">MSHARRRLIAILLPGFLVALCALVPFMQQSASAVSDPTGPVTGNATYFDGLGMPYGGCGVPQANLDSQDFVALNVYNTPGDYTFYPRPLTGANLSKAGLWNNGLNCGRFVQVEIADFCTGTNDGAQNQPFCRNGSWASDAYNGAKLTMLVADSCGDSNGWCRDDPYHLDLSKDSLNRFVKNGAAVGDMYPNHWNNRHVTWSFIPAPNYSGDINIGFLQGAQVWWPAISVSHLANGIHGVEYFANGAWQTAQMNGDMGQSYVIGGITSGSSQFQIRVRDVTDTLINGGRVYSFTLPSACNPCGTPYTKVSYTTSQGSTSTPTATPTVTPTVTPTPTGGTGVSCGVNYQVANAWQGGFTANVTVRNTGTTTWNNWTITWTAPSGVSLVNAWSSTITSSGTTWTIKAPSYATSLAPGATTTFGFQANGPSTPGPAGIACSSG</sequence>
<dbReference type="InterPro" id="IPR007112">
    <property type="entry name" value="Expansin/allergen_DPBB_dom"/>
</dbReference>
<evidence type="ECO:0000313" key="5">
    <source>
        <dbReference type="EMBL" id="MFB9629655.1"/>
    </source>
</evidence>
<dbReference type="SUPFAM" id="SSF49384">
    <property type="entry name" value="Carbohydrate-binding domain"/>
    <property type="match status" value="1"/>
</dbReference>
<dbReference type="EMBL" id="JBHMBW010000062">
    <property type="protein sequence ID" value="MFB9629655.1"/>
    <property type="molecule type" value="Genomic_DNA"/>
</dbReference>
<dbReference type="PROSITE" id="PS51173">
    <property type="entry name" value="CBM2"/>
    <property type="match status" value="1"/>
</dbReference>
<dbReference type="RefSeq" id="WP_344990196.1">
    <property type="nucleotide sequence ID" value="NZ_BAAAXV010000005.1"/>
</dbReference>
<feature type="domain" description="Expansin-like EG45" evidence="3">
    <location>
        <begin position="55"/>
        <end position="210"/>
    </location>
</feature>
<dbReference type="InterPro" id="IPR008965">
    <property type="entry name" value="CBM2/CBM3_carb-bd_dom_sf"/>
</dbReference>
<proteinExistence type="predicted"/>
<dbReference type="Gene3D" id="2.60.40.760">
    <property type="entry name" value="Expansin, cellulose-binding-like domain"/>
    <property type="match status" value="1"/>
</dbReference>
<evidence type="ECO:0000259" key="4">
    <source>
        <dbReference type="PROSITE" id="PS51173"/>
    </source>
</evidence>
<dbReference type="Pfam" id="PF00553">
    <property type="entry name" value="CBM_2"/>
    <property type="match status" value="1"/>
</dbReference>
<protein>
    <submittedName>
        <fullName evidence="5">Cellulose binding domain-containing protein</fullName>
    </submittedName>
</protein>
<dbReference type="Proteomes" id="UP001589532">
    <property type="component" value="Unassembled WGS sequence"/>
</dbReference>
<dbReference type="InterPro" id="IPR001919">
    <property type="entry name" value="CBD2"/>
</dbReference>
<dbReference type="InterPro" id="IPR036908">
    <property type="entry name" value="RlpA-like_sf"/>
</dbReference>
<dbReference type="InterPro" id="IPR051477">
    <property type="entry name" value="Expansin_CellWall"/>
</dbReference>
<organism evidence="5 6">
    <name type="scientific">Nonomuraea helvata</name>
    <dbReference type="NCBI Taxonomy" id="37484"/>
    <lineage>
        <taxon>Bacteria</taxon>
        <taxon>Bacillati</taxon>
        <taxon>Actinomycetota</taxon>
        <taxon>Actinomycetes</taxon>
        <taxon>Streptosporangiales</taxon>
        <taxon>Streptosporangiaceae</taxon>
        <taxon>Nonomuraea</taxon>
    </lineage>
</organism>
<dbReference type="InterPro" id="IPR012291">
    <property type="entry name" value="CBM2_carb-bd_dom_sf"/>
</dbReference>
<dbReference type="PANTHER" id="PTHR31836">
    <property type="match status" value="1"/>
</dbReference>
<dbReference type="Gene3D" id="2.60.40.290">
    <property type="match status" value="1"/>
</dbReference>
<dbReference type="PANTHER" id="PTHR31836:SF21">
    <property type="entry name" value="EXPANSIN-LIKE PROTEIN 7"/>
    <property type="match status" value="1"/>
</dbReference>
<keyword evidence="6" id="KW-1185">Reference proteome</keyword>
<evidence type="ECO:0000259" key="3">
    <source>
        <dbReference type="PROSITE" id="PS50842"/>
    </source>
</evidence>
<gene>
    <name evidence="5" type="ORF">ACFFSA_41840</name>
</gene>
<evidence type="ECO:0000256" key="2">
    <source>
        <dbReference type="SAM" id="MobiDB-lite"/>
    </source>
</evidence>
<feature type="region of interest" description="Disordered" evidence="2">
    <location>
        <begin position="312"/>
        <end position="334"/>
    </location>
</feature>
<evidence type="ECO:0000313" key="6">
    <source>
        <dbReference type="Proteomes" id="UP001589532"/>
    </source>
</evidence>
<dbReference type="Gene3D" id="2.40.40.10">
    <property type="entry name" value="RlpA-like domain"/>
    <property type="match status" value="1"/>
</dbReference>
<name>A0ABV5SDA6_9ACTN</name>
<keyword evidence="1" id="KW-0732">Signal</keyword>
<evidence type="ECO:0000256" key="1">
    <source>
        <dbReference type="ARBA" id="ARBA00022729"/>
    </source>
</evidence>
<dbReference type="SMART" id="SM00637">
    <property type="entry name" value="CBD_II"/>
    <property type="match status" value="1"/>
</dbReference>
<feature type="domain" description="CBM2" evidence="4">
    <location>
        <begin position="331"/>
        <end position="439"/>
    </location>
</feature>
<comment type="caution">
    <text evidence="5">The sequence shown here is derived from an EMBL/GenBank/DDBJ whole genome shotgun (WGS) entry which is preliminary data.</text>
</comment>
<dbReference type="InterPro" id="IPR036749">
    <property type="entry name" value="Expansin_CBD_sf"/>
</dbReference>
<reference evidence="5 6" key="1">
    <citation type="submission" date="2024-09" db="EMBL/GenBank/DDBJ databases">
        <authorList>
            <person name="Sun Q."/>
            <person name="Mori K."/>
        </authorList>
    </citation>
    <scope>NUCLEOTIDE SEQUENCE [LARGE SCALE GENOMIC DNA]</scope>
    <source>
        <strain evidence="5 6">JCM 3143</strain>
    </source>
</reference>